<accession>A0A1I1FPX5</accession>
<gene>
    <name evidence="2" type="ORF">SAMN02745724_00727</name>
</gene>
<dbReference type="EMBL" id="FOLO01000003">
    <property type="protein sequence ID" value="SFC01609.1"/>
    <property type="molecule type" value="Genomic_DNA"/>
</dbReference>
<dbReference type="OrthoDB" id="9793561at2"/>
<dbReference type="Pfam" id="PF09694">
    <property type="entry name" value="Gcw_chp"/>
    <property type="match status" value="1"/>
</dbReference>
<dbReference type="Proteomes" id="UP000198862">
    <property type="component" value="Unassembled WGS sequence"/>
</dbReference>
<evidence type="ECO:0000256" key="1">
    <source>
        <dbReference type="SAM" id="SignalP"/>
    </source>
</evidence>
<dbReference type="InterPro" id="IPR010239">
    <property type="entry name" value="CHP02001"/>
</dbReference>
<name>A0A1I1FPX5_9GAMM</name>
<keyword evidence="3" id="KW-1185">Reference proteome</keyword>
<reference evidence="2 3" key="1">
    <citation type="submission" date="2016-10" db="EMBL/GenBank/DDBJ databases">
        <authorList>
            <person name="de Groot N.N."/>
        </authorList>
    </citation>
    <scope>NUCLEOTIDE SEQUENCE [LARGE SCALE GENOMIC DNA]</scope>
    <source>
        <strain evidence="2 3">DSM 6059</strain>
    </source>
</reference>
<dbReference type="NCBIfam" id="TIGR02001">
    <property type="entry name" value="gcw_chp"/>
    <property type="match status" value="1"/>
</dbReference>
<dbReference type="RefSeq" id="WP_091980026.1">
    <property type="nucleotide sequence ID" value="NZ_FOLO01000003.1"/>
</dbReference>
<protein>
    <recommendedName>
        <fullName evidence="4">Histidine kinase</fullName>
    </recommendedName>
</protein>
<evidence type="ECO:0008006" key="4">
    <source>
        <dbReference type="Google" id="ProtNLM"/>
    </source>
</evidence>
<keyword evidence="1" id="KW-0732">Signal</keyword>
<feature type="signal peptide" evidence="1">
    <location>
        <begin position="1"/>
        <end position="24"/>
    </location>
</feature>
<proteinExistence type="predicted"/>
<evidence type="ECO:0000313" key="2">
    <source>
        <dbReference type="EMBL" id="SFC01609.1"/>
    </source>
</evidence>
<dbReference type="AlphaFoldDB" id="A0A1I1FPX5"/>
<dbReference type="STRING" id="1123010.SAMN02745724_00727"/>
<feature type="chain" id="PRO_5011594682" description="Histidine kinase" evidence="1">
    <location>
        <begin position="25"/>
        <end position="220"/>
    </location>
</feature>
<evidence type="ECO:0000313" key="3">
    <source>
        <dbReference type="Proteomes" id="UP000198862"/>
    </source>
</evidence>
<organism evidence="2 3">
    <name type="scientific">Pseudoalteromonas denitrificans DSM 6059</name>
    <dbReference type="NCBI Taxonomy" id="1123010"/>
    <lineage>
        <taxon>Bacteria</taxon>
        <taxon>Pseudomonadati</taxon>
        <taxon>Pseudomonadota</taxon>
        <taxon>Gammaproteobacteria</taxon>
        <taxon>Alteromonadales</taxon>
        <taxon>Pseudoalteromonadaceae</taxon>
        <taxon>Pseudoalteromonas</taxon>
    </lineage>
</organism>
<sequence>MKYYICLASFVCALFSGVSFNASADGGVTANVGVTNNYLWRGITQSDKKPAVSGGLDYSHNSGFYAGVWGSNVDFGSGSDASTEVDLYAGFANKLGDISYDFGYIYYEYPDGDNVNFSEVMASISWNFVSIGISTLADSDWDSDFGDDTYYEINFSFEAIKDVELGIHIGGYEYDKGRDYQDYNISLSKGGFSFMVSHVSEDEIEDDYTVTISYTHEINL</sequence>